<keyword evidence="5 7" id="KW-1133">Transmembrane helix</keyword>
<dbReference type="PROSITE" id="PS50850">
    <property type="entry name" value="MFS"/>
    <property type="match status" value="1"/>
</dbReference>
<reference evidence="9 10" key="1">
    <citation type="submission" date="2019-09" db="EMBL/GenBank/DDBJ databases">
        <title>Goodfellowia gen. nov., a new genus of the Pseudonocardineae related to Actinoalloteichus, containing Goodfellowia coeruleoviolacea gen. nov., comb. nov. gen. nov., comb. nov.</title>
        <authorList>
            <person name="Labeda D."/>
        </authorList>
    </citation>
    <scope>NUCLEOTIDE SEQUENCE [LARGE SCALE GENOMIC DNA]</scope>
    <source>
        <strain evidence="9 10">AN110305</strain>
    </source>
</reference>
<evidence type="ECO:0000256" key="1">
    <source>
        <dbReference type="ARBA" id="ARBA00004651"/>
    </source>
</evidence>
<feature type="transmembrane region" description="Helical" evidence="7">
    <location>
        <begin position="340"/>
        <end position="358"/>
    </location>
</feature>
<feature type="transmembrane region" description="Helical" evidence="7">
    <location>
        <begin position="148"/>
        <end position="168"/>
    </location>
</feature>
<name>A0A5B2WKL0_9PSEU</name>
<evidence type="ECO:0000256" key="7">
    <source>
        <dbReference type="SAM" id="Phobius"/>
    </source>
</evidence>
<dbReference type="InterPro" id="IPR036259">
    <property type="entry name" value="MFS_trans_sf"/>
</dbReference>
<evidence type="ECO:0000256" key="6">
    <source>
        <dbReference type="ARBA" id="ARBA00023136"/>
    </source>
</evidence>
<protein>
    <submittedName>
        <fullName evidence="9">DHA2 family efflux MFS transporter permease subunit</fullName>
    </submittedName>
</protein>
<dbReference type="NCBIfam" id="TIGR00711">
    <property type="entry name" value="efflux_EmrB"/>
    <property type="match status" value="1"/>
</dbReference>
<dbReference type="EMBL" id="VUOB01000086">
    <property type="protein sequence ID" value="KAA2250959.1"/>
    <property type="molecule type" value="Genomic_DNA"/>
</dbReference>
<keyword evidence="2" id="KW-0813">Transport</keyword>
<sequence length="480" mass="48962">MSVSSASETASPGTAVKPGLVLALTSGATFLAFLDTTVVNVAFPALRDSFSSASVSTLSWVVSAYAVLFAALLTPAGRLADVLGRKRLFLLGLLLFTVASLLSAISPNIEMLNIFRGLQGATAAAMIPSALGLVLFETPAEHRTAAIGVWGATASLAAVAGPTLGGVLVDVFSWRAIFLINLPLGLFLAFAGFRNLPKDRPTGHRLPDIIGTVAVTLGIGLVVAGLTEGYGWGWTNVKTIGALAVGLVLVLFGLFRSRTHPAPAVEISLWRNRTFAQANLTSLLSGIAMFGWLLSGPLFVSTVWHYSVIKSGVSVVPGAITGAVAAIIVGKRLSLAGQRASVSIGMILFGANGIWMYYAVGADPSFWSVWFPAGSIGGIGLGMTMTGLSSVAAVSVPQTRFATGIGLNLTARQLGGALGVAAVAVILSEKGLRGPQGFDDIFLFSGIAAGVAALAGLMLLRSRPATAPAGAATAAAGSEG</sequence>
<comment type="caution">
    <text evidence="9">The sequence shown here is derived from an EMBL/GenBank/DDBJ whole genome shotgun (WGS) entry which is preliminary data.</text>
</comment>
<feature type="transmembrane region" description="Helical" evidence="7">
    <location>
        <begin position="20"/>
        <end position="46"/>
    </location>
</feature>
<reference evidence="9 10" key="2">
    <citation type="submission" date="2019-09" db="EMBL/GenBank/DDBJ databases">
        <authorList>
            <person name="Jin C."/>
        </authorList>
    </citation>
    <scope>NUCLEOTIDE SEQUENCE [LARGE SCALE GENOMIC DNA]</scope>
    <source>
        <strain evidence="9 10">AN110305</strain>
    </source>
</reference>
<evidence type="ECO:0000256" key="3">
    <source>
        <dbReference type="ARBA" id="ARBA00022475"/>
    </source>
</evidence>
<comment type="subcellular location">
    <subcellularLocation>
        <location evidence="1">Cell membrane</location>
        <topology evidence="1">Multi-pass membrane protein</topology>
    </subcellularLocation>
</comment>
<dbReference type="GO" id="GO:0022857">
    <property type="term" value="F:transmembrane transporter activity"/>
    <property type="evidence" value="ECO:0007669"/>
    <property type="project" value="InterPro"/>
</dbReference>
<dbReference type="InterPro" id="IPR011701">
    <property type="entry name" value="MFS"/>
</dbReference>
<dbReference type="AlphaFoldDB" id="A0A5B2WKL0"/>
<evidence type="ECO:0000256" key="5">
    <source>
        <dbReference type="ARBA" id="ARBA00022989"/>
    </source>
</evidence>
<accession>A0A5B2WKL0</accession>
<dbReference type="OrthoDB" id="7375466at2"/>
<keyword evidence="6 7" id="KW-0472">Membrane</keyword>
<feature type="transmembrane region" description="Helical" evidence="7">
    <location>
        <begin position="88"/>
        <end position="106"/>
    </location>
</feature>
<feature type="transmembrane region" description="Helical" evidence="7">
    <location>
        <begin position="275"/>
        <end position="294"/>
    </location>
</feature>
<evidence type="ECO:0000313" key="9">
    <source>
        <dbReference type="EMBL" id="KAA2250959.1"/>
    </source>
</evidence>
<keyword evidence="4 7" id="KW-0812">Transmembrane</keyword>
<dbReference type="PRINTS" id="PR01036">
    <property type="entry name" value="TCRTETB"/>
</dbReference>
<dbReference type="PANTHER" id="PTHR42718:SF48">
    <property type="entry name" value="CONSERVED TWO-DOMAIN MEMBRANE PROTEIN-RELATED"/>
    <property type="match status" value="1"/>
</dbReference>
<dbReference type="Gene3D" id="1.20.1250.20">
    <property type="entry name" value="MFS general substrate transporter like domains"/>
    <property type="match status" value="1"/>
</dbReference>
<keyword evidence="3" id="KW-1003">Cell membrane</keyword>
<gene>
    <name evidence="9" type="ORF">F0L68_38360</name>
</gene>
<evidence type="ECO:0000256" key="4">
    <source>
        <dbReference type="ARBA" id="ARBA00022692"/>
    </source>
</evidence>
<proteinExistence type="predicted"/>
<dbReference type="Gene3D" id="1.20.1720.10">
    <property type="entry name" value="Multidrug resistance protein D"/>
    <property type="match status" value="1"/>
</dbReference>
<dbReference type="PANTHER" id="PTHR42718">
    <property type="entry name" value="MAJOR FACILITATOR SUPERFAMILY MULTIDRUG TRANSPORTER MFSC"/>
    <property type="match status" value="1"/>
</dbReference>
<feature type="transmembrane region" description="Helical" evidence="7">
    <location>
        <begin position="409"/>
        <end position="429"/>
    </location>
</feature>
<dbReference type="PROSITE" id="PS00216">
    <property type="entry name" value="SUGAR_TRANSPORT_1"/>
    <property type="match status" value="1"/>
</dbReference>
<dbReference type="InterPro" id="IPR020846">
    <property type="entry name" value="MFS_dom"/>
</dbReference>
<dbReference type="SUPFAM" id="SSF103473">
    <property type="entry name" value="MFS general substrate transporter"/>
    <property type="match status" value="2"/>
</dbReference>
<keyword evidence="10" id="KW-1185">Reference proteome</keyword>
<feature type="transmembrane region" description="Helical" evidence="7">
    <location>
        <begin position="118"/>
        <end position="136"/>
    </location>
</feature>
<feature type="domain" description="Major facilitator superfamily (MFS) profile" evidence="8">
    <location>
        <begin position="21"/>
        <end position="464"/>
    </location>
</feature>
<dbReference type="GO" id="GO:0005886">
    <property type="term" value="C:plasma membrane"/>
    <property type="evidence" value="ECO:0007669"/>
    <property type="project" value="UniProtKB-SubCell"/>
</dbReference>
<dbReference type="Pfam" id="PF07690">
    <property type="entry name" value="MFS_1"/>
    <property type="match status" value="1"/>
</dbReference>
<dbReference type="InterPro" id="IPR005829">
    <property type="entry name" value="Sugar_transporter_CS"/>
</dbReference>
<dbReference type="Proteomes" id="UP000323454">
    <property type="component" value="Unassembled WGS sequence"/>
</dbReference>
<organism evidence="9 10">
    <name type="scientific">Solihabitans fulvus</name>
    <dbReference type="NCBI Taxonomy" id="1892852"/>
    <lineage>
        <taxon>Bacteria</taxon>
        <taxon>Bacillati</taxon>
        <taxon>Actinomycetota</taxon>
        <taxon>Actinomycetes</taxon>
        <taxon>Pseudonocardiales</taxon>
        <taxon>Pseudonocardiaceae</taxon>
        <taxon>Solihabitans</taxon>
    </lineage>
</organism>
<feature type="transmembrane region" description="Helical" evidence="7">
    <location>
        <begin position="441"/>
        <end position="460"/>
    </location>
</feature>
<feature type="transmembrane region" description="Helical" evidence="7">
    <location>
        <begin position="58"/>
        <end position="76"/>
    </location>
</feature>
<evidence type="ECO:0000256" key="2">
    <source>
        <dbReference type="ARBA" id="ARBA00022448"/>
    </source>
</evidence>
<feature type="transmembrane region" description="Helical" evidence="7">
    <location>
        <begin position="205"/>
        <end position="226"/>
    </location>
</feature>
<feature type="transmembrane region" description="Helical" evidence="7">
    <location>
        <begin position="232"/>
        <end position="255"/>
    </location>
</feature>
<feature type="transmembrane region" description="Helical" evidence="7">
    <location>
        <begin position="306"/>
        <end position="328"/>
    </location>
</feature>
<evidence type="ECO:0000259" key="8">
    <source>
        <dbReference type="PROSITE" id="PS50850"/>
    </source>
</evidence>
<evidence type="ECO:0000313" key="10">
    <source>
        <dbReference type="Proteomes" id="UP000323454"/>
    </source>
</evidence>
<dbReference type="InterPro" id="IPR004638">
    <property type="entry name" value="EmrB-like"/>
</dbReference>
<feature type="transmembrane region" description="Helical" evidence="7">
    <location>
        <begin position="370"/>
        <end position="397"/>
    </location>
</feature>
<feature type="transmembrane region" description="Helical" evidence="7">
    <location>
        <begin position="174"/>
        <end position="193"/>
    </location>
</feature>